<evidence type="ECO:0000313" key="1">
    <source>
        <dbReference type="EMBL" id="EQM62241.1"/>
    </source>
</evidence>
<gene>
    <name evidence="1" type="ORF">H359_1065</name>
</gene>
<evidence type="ECO:0008006" key="3">
    <source>
        <dbReference type="Google" id="ProtNLM"/>
    </source>
</evidence>
<dbReference type="Proteomes" id="UP000016064">
    <property type="component" value="Unassembled WGS sequence"/>
</dbReference>
<organism evidence="1 2">
    <name type="scientific">Chlamydia ibidis 10-1398/6</name>
    <dbReference type="NCBI Taxonomy" id="1046581"/>
    <lineage>
        <taxon>Bacteria</taxon>
        <taxon>Pseudomonadati</taxon>
        <taxon>Chlamydiota</taxon>
        <taxon>Chlamydiia</taxon>
        <taxon>Chlamydiales</taxon>
        <taxon>Chlamydiaceae</taxon>
        <taxon>Chlamydia/Chlamydophila group</taxon>
        <taxon>Chlamydia</taxon>
    </lineage>
</organism>
<proteinExistence type="predicted"/>
<dbReference type="EMBL" id="APJW01000004">
    <property type="protein sequence ID" value="EQM62241.1"/>
    <property type="molecule type" value="Genomic_DNA"/>
</dbReference>
<accession>A0ABP2XCT9</accession>
<sequence length="39" mass="4394">MFFGIKAREFSAFLGNRFIIGRFSLSKNFISVGGNGIFF</sequence>
<keyword evidence="2" id="KW-1185">Reference proteome</keyword>
<comment type="caution">
    <text evidence="1">The sequence shown here is derived from an EMBL/GenBank/DDBJ whole genome shotgun (WGS) entry which is preliminary data.</text>
</comment>
<name>A0ABP2XCT9_9CHLA</name>
<reference evidence="1 2" key="1">
    <citation type="submission" date="2013-07" db="EMBL/GenBank/DDBJ databases">
        <title>Isolation of a new Chlamydia species from the feral Sacred Ibis (Threskiornis aethiopicus): Chlamydia ibidis.</title>
        <authorList>
            <person name="Vorimore F."/>
            <person name="Hsia R.-C."/>
            <person name="Huot-Creasy H."/>
            <person name="Bastian S."/>
            <person name="Deruyter L."/>
            <person name="Passet A."/>
            <person name="Sachse K."/>
            <person name="Bavoil P."/>
            <person name="Myers G."/>
            <person name="Laroucau K."/>
        </authorList>
    </citation>
    <scope>NUCLEOTIDE SEQUENCE [LARGE SCALE GENOMIC DNA]</scope>
    <source>
        <strain evidence="1 2">10-1398/6</strain>
    </source>
</reference>
<evidence type="ECO:0000313" key="2">
    <source>
        <dbReference type="Proteomes" id="UP000016064"/>
    </source>
</evidence>
<protein>
    <recommendedName>
        <fullName evidence="3">Nef attachable domain protein</fullName>
    </recommendedName>
</protein>